<sequence>STGAPFPRGTMEQLEMLASFNPGSDESFHGPIRAGPVALLTYSHLSAQLLTDRTCPCAHNQRELSVRKGLYD</sequence>
<proteinExistence type="predicted"/>
<evidence type="ECO:0000313" key="1">
    <source>
        <dbReference type="EMBL" id="CAI9163181.1"/>
    </source>
</evidence>
<keyword evidence="2" id="KW-1185">Reference proteome</keyword>
<gene>
    <name evidence="1" type="ORF">MRATA1EN1_LOCUS12143</name>
</gene>
<name>A0ABN8YQ43_RANTA</name>
<feature type="non-terminal residue" evidence="1">
    <location>
        <position position="1"/>
    </location>
</feature>
<accession>A0ABN8YQ43</accession>
<reference evidence="1" key="1">
    <citation type="submission" date="2023-04" db="EMBL/GenBank/DDBJ databases">
        <authorList>
            <consortium name="ELIXIR-Norway"/>
        </authorList>
    </citation>
    <scope>NUCLEOTIDE SEQUENCE [LARGE SCALE GENOMIC DNA]</scope>
</reference>
<dbReference type="Proteomes" id="UP001176941">
    <property type="component" value="Chromosome 21"/>
</dbReference>
<evidence type="ECO:0000313" key="2">
    <source>
        <dbReference type="Proteomes" id="UP001176941"/>
    </source>
</evidence>
<organism evidence="1 2">
    <name type="scientific">Rangifer tarandus platyrhynchus</name>
    <name type="common">Svalbard reindeer</name>
    <dbReference type="NCBI Taxonomy" id="3082113"/>
    <lineage>
        <taxon>Eukaryota</taxon>
        <taxon>Metazoa</taxon>
        <taxon>Chordata</taxon>
        <taxon>Craniata</taxon>
        <taxon>Vertebrata</taxon>
        <taxon>Euteleostomi</taxon>
        <taxon>Mammalia</taxon>
        <taxon>Eutheria</taxon>
        <taxon>Laurasiatheria</taxon>
        <taxon>Artiodactyla</taxon>
        <taxon>Ruminantia</taxon>
        <taxon>Pecora</taxon>
        <taxon>Cervidae</taxon>
        <taxon>Odocoileinae</taxon>
        <taxon>Rangifer</taxon>
    </lineage>
</organism>
<dbReference type="EMBL" id="OX459957">
    <property type="protein sequence ID" value="CAI9163181.1"/>
    <property type="molecule type" value="Genomic_DNA"/>
</dbReference>
<protein>
    <submittedName>
        <fullName evidence="1">Uncharacterized protein</fullName>
    </submittedName>
</protein>